<dbReference type="Proteomes" id="UP000245217">
    <property type="component" value="Unassembled WGS sequence"/>
</dbReference>
<dbReference type="RefSeq" id="WP_109201084.1">
    <property type="nucleotide sequence ID" value="NZ_QEWS01000002.1"/>
</dbReference>
<evidence type="ECO:0000313" key="4">
    <source>
        <dbReference type="EMBL" id="PWD93763.1"/>
    </source>
</evidence>
<feature type="transmembrane region" description="Helical" evidence="1">
    <location>
        <begin position="85"/>
        <end position="107"/>
    </location>
</feature>
<evidence type="ECO:0000256" key="1">
    <source>
        <dbReference type="SAM" id="Phobius"/>
    </source>
</evidence>
<dbReference type="OrthoDB" id="9798690at2"/>
<gene>
    <name evidence="3" type="ORF">DC077_02000</name>
    <name evidence="4" type="ORF">DC078_02750</name>
</gene>
<name>A0A2U2ATL2_9GAMM</name>
<evidence type="ECO:0000259" key="2">
    <source>
        <dbReference type="Pfam" id="PF13386"/>
    </source>
</evidence>
<dbReference type="InterPro" id="IPR039447">
    <property type="entry name" value="UreH-like_TM_dom"/>
</dbReference>
<feature type="domain" description="Urease accessory protein UreH-like transmembrane" evidence="2">
    <location>
        <begin position="9"/>
        <end position="212"/>
    </location>
</feature>
<feature type="transmembrane region" description="Helical" evidence="1">
    <location>
        <begin position="134"/>
        <end position="156"/>
    </location>
</feature>
<evidence type="ECO:0000313" key="3">
    <source>
        <dbReference type="EMBL" id="PWD88070.1"/>
    </source>
</evidence>
<dbReference type="EMBL" id="QEWW01000001">
    <property type="protein sequence ID" value="PWD88070.1"/>
    <property type="molecule type" value="Genomic_DNA"/>
</dbReference>
<keyword evidence="1" id="KW-0812">Transmembrane</keyword>
<keyword evidence="1" id="KW-1133">Transmembrane helix</keyword>
<dbReference type="EMBL" id="QEWV01000002">
    <property type="protein sequence ID" value="PWD93763.1"/>
    <property type="molecule type" value="Genomic_DNA"/>
</dbReference>
<accession>A0A2U2ATL2</accession>
<dbReference type="AlphaFoldDB" id="A0A2U2ATL2"/>
<dbReference type="PANTHER" id="PTHR42208:SF1">
    <property type="entry name" value="HEAVY METAL TRANSPORTER"/>
    <property type="match status" value="1"/>
</dbReference>
<feature type="transmembrane region" description="Helical" evidence="1">
    <location>
        <begin position="168"/>
        <end position="191"/>
    </location>
</feature>
<evidence type="ECO:0000313" key="5">
    <source>
        <dbReference type="Proteomes" id="UP000245059"/>
    </source>
</evidence>
<dbReference type="PANTHER" id="PTHR42208">
    <property type="entry name" value="HEAVY METAL TRANSPORTER-RELATED"/>
    <property type="match status" value="1"/>
</dbReference>
<protein>
    <recommendedName>
        <fullName evidence="2">Urease accessory protein UreH-like transmembrane domain-containing protein</fullName>
    </recommendedName>
</protein>
<reference evidence="3" key="1">
    <citation type="journal article" date="2018" name="Genome Announc.">
        <title>Ignatzschineria cameli sp. nov., isolated from necrotic foot tissue of dromedaries (Camelus dromedarius) and associated maggots (Wohlfahrtia species) in Dubai.</title>
        <authorList>
            <person name="Tsang C.C."/>
            <person name="Tang J.Y."/>
            <person name="Fong J.Y."/>
            <person name="Kinne J."/>
            <person name="Lee H.H."/>
            <person name="Joseph M."/>
            <person name="Jose S."/>
            <person name="Schuster R.K."/>
            <person name="Tang Y."/>
            <person name="Sivakumar S."/>
            <person name="Chen J.H."/>
            <person name="Teng J.L."/>
            <person name="Lau S.K."/>
            <person name="Wernery U."/>
            <person name="Woo P.C."/>
        </authorList>
    </citation>
    <scope>NUCLEOTIDE SEQUENCE</scope>
    <source>
        <strain evidence="3">UAE-HKU57</strain>
        <strain evidence="4">UAE-HKU58</strain>
    </source>
</reference>
<comment type="caution">
    <text evidence="3">The sequence shown here is derived from an EMBL/GenBank/DDBJ whole genome shotgun (WGS) entry which is preliminary data.</text>
</comment>
<keyword evidence="6" id="KW-1185">Reference proteome</keyword>
<evidence type="ECO:0000313" key="6">
    <source>
        <dbReference type="Proteomes" id="UP000245217"/>
    </source>
</evidence>
<feature type="transmembrane region" description="Helical" evidence="1">
    <location>
        <begin position="53"/>
        <end position="73"/>
    </location>
</feature>
<organism evidence="3 5">
    <name type="scientific">Ignatzschineria cameli</name>
    <dbReference type="NCBI Taxonomy" id="2182793"/>
    <lineage>
        <taxon>Bacteria</taxon>
        <taxon>Pseudomonadati</taxon>
        <taxon>Pseudomonadota</taxon>
        <taxon>Gammaproteobacteria</taxon>
        <taxon>Cardiobacteriales</taxon>
        <taxon>Ignatzschineriaceae</taxon>
        <taxon>Ignatzschineria</taxon>
    </lineage>
</organism>
<sequence length="313" mass="34461">MIDITLLAAVFLVGLNGSLHCVGMCGPIVGILGMNTEADTHRKRIGTAIFYNLGRISTYVILGFVAMLLSIAMQDLKPLQIVIRYFSGVIMLFVALQLIGFPQYLAFIEKPLNKLSRPISQLTRKFFPIKSLKGAYVAGLAWGLLPCGMVYMAFAMSLGVENVLAAPLVMLFFGLGTLPMMLTLSVSGNFFGSFFSSPKARKISGLLVLAMTIFYMGSMLMSDLGIGGGHDHHGHGMMDHSQMDHSQMDHSGMDHAGMGHEMIDHSAMGHSEMDHSTMDHKAMDHTMDHTMEHQMQNHSETNHDLMDHSQMNH</sequence>
<dbReference type="Proteomes" id="UP000245059">
    <property type="component" value="Unassembled WGS sequence"/>
</dbReference>
<dbReference type="Pfam" id="PF13386">
    <property type="entry name" value="DsbD_2"/>
    <property type="match status" value="1"/>
</dbReference>
<keyword evidence="1" id="KW-0472">Membrane</keyword>
<proteinExistence type="predicted"/>
<feature type="transmembrane region" description="Helical" evidence="1">
    <location>
        <begin position="203"/>
        <end position="221"/>
    </location>
</feature>
<reference evidence="5 6" key="2">
    <citation type="submission" date="2018-05" db="EMBL/GenBank/DDBJ databases">
        <title>Ignatzschineria dubaiensis sp. nov., isolated from necrotic foot tissues of dromedaries (Camelus dromedarius) and associated maggots in Dubai, United Arab Emirates.</title>
        <authorList>
            <person name="Tsang C.C."/>
            <person name="Tang J.Y.M."/>
            <person name="Fong J.Y.H."/>
            <person name="Kinne J."/>
            <person name="Lee H.H."/>
            <person name="Joseph M."/>
            <person name="Jose S."/>
            <person name="Schuster R.K."/>
            <person name="Tang Y."/>
            <person name="Sivakumar S."/>
            <person name="Chen J.H.K."/>
            <person name="Teng J.L.L."/>
            <person name="Lau S.K.P."/>
            <person name="Wernery U."/>
            <person name="Woo P.C.Y."/>
        </authorList>
    </citation>
    <scope>NUCLEOTIDE SEQUENCE [LARGE SCALE GENOMIC DNA]</scope>
    <source>
        <strain evidence="5">UAE-HKU57</strain>
        <strain evidence="6">UAE-HKU58</strain>
    </source>
</reference>
<feature type="transmembrane region" description="Helical" evidence="1">
    <location>
        <begin position="6"/>
        <end position="32"/>
    </location>
</feature>